<organism evidence="12 13">
    <name type="scientific">Hortaea werneckii EXF-2000</name>
    <dbReference type="NCBI Taxonomy" id="1157616"/>
    <lineage>
        <taxon>Eukaryota</taxon>
        <taxon>Fungi</taxon>
        <taxon>Dikarya</taxon>
        <taxon>Ascomycota</taxon>
        <taxon>Pezizomycotina</taxon>
        <taxon>Dothideomycetes</taxon>
        <taxon>Dothideomycetidae</taxon>
        <taxon>Mycosphaerellales</taxon>
        <taxon>Teratosphaeriaceae</taxon>
        <taxon>Hortaea</taxon>
    </lineage>
</organism>
<dbReference type="PROSITE" id="PS51419">
    <property type="entry name" value="RAB"/>
    <property type="match status" value="1"/>
</dbReference>
<dbReference type="CDD" id="cd00201">
    <property type="entry name" value="WW"/>
    <property type="match status" value="1"/>
</dbReference>
<evidence type="ECO:0000256" key="2">
    <source>
        <dbReference type="ARBA" id="ARBA00022448"/>
    </source>
</evidence>
<comment type="caution">
    <text evidence="12">The sequence shown here is derived from an EMBL/GenBank/DDBJ whole genome shotgun (WGS) entry which is preliminary data.</text>
</comment>
<reference evidence="12 13" key="1">
    <citation type="submission" date="2017-01" db="EMBL/GenBank/DDBJ databases">
        <title>The recent genome duplication of the halophilic yeast Hortaea werneckii: insights from long-read sequencing.</title>
        <authorList>
            <person name="Sinha S."/>
            <person name="Flibotte S."/>
            <person name="Neira M."/>
            <person name="Lenassi M."/>
            <person name="Gostincar C."/>
            <person name="Stajich J.E."/>
            <person name="Nislow C.E."/>
        </authorList>
    </citation>
    <scope>NUCLEOTIDE SEQUENCE [LARGE SCALE GENOMIC DNA]</scope>
    <source>
        <strain evidence="12 13">EXF-2000</strain>
    </source>
</reference>
<dbReference type="PRINTS" id="PR00449">
    <property type="entry name" value="RASTRNSFRMNG"/>
</dbReference>
<keyword evidence="5" id="KW-0342">GTP-binding</keyword>
<dbReference type="GO" id="GO:0015031">
    <property type="term" value="P:protein transport"/>
    <property type="evidence" value="ECO:0007669"/>
    <property type="project" value="UniProtKB-KW"/>
</dbReference>
<feature type="compositionally biased region" description="Polar residues" evidence="10">
    <location>
        <begin position="113"/>
        <end position="123"/>
    </location>
</feature>
<dbReference type="SUPFAM" id="SSF52540">
    <property type="entry name" value="P-loop containing nucleoside triphosphate hydrolases"/>
    <property type="match status" value="1"/>
</dbReference>
<dbReference type="SMART" id="SM00175">
    <property type="entry name" value="RAB"/>
    <property type="match status" value="1"/>
</dbReference>
<evidence type="ECO:0000256" key="6">
    <source>
        <dbReference type="ARBA" id="ARBA00023288"/>
    </source>
</evidence>
<dbReference type="PROSITE" id="PS50020">
    <property type="entry name" value="WW_DOMAIN_2"/>
    <property type="match status" value="1"/>
</dbReference>
<dbReference type="Gene3D" id="2.20.70.10">
    <property type="match status" value="1"/>
</dbReference>
<dbReference type="STRING" id="1157616.A0A1Z5TQZ3"/>
<feature type="compositionally biased region" description="Low complexity" evidence="10">
    <location>
        <begin position="102"/>
        <end position="112"/>
    </location>
</feature>
<comment type="similarity">
    <text evidence="1">Belongs to the small GTPase superfamily. Rab family.</text>
</comment>
<evidence type="ECO:0000256" key="1">
    <source>
        <dbReference type="ARBA" id="ARBA00006270"/>
    </source>
</evidence>
<dbReference type="SMART" id="SM00173">
    <property type="entry name" value="RAS"/>
    <property type="match status" value="1"/>
</dbReference>
<feature type="compositionally biased region" description="Low complexity" evidence="10">
    <location>
        <begin position="199"/>
        <end position="213"/>
    </location>
</feature>
<name>A0A1Z5TQZ3_HORWE</name>
<dbReference type="InParanoid" id="A0A1Z5TQZ3"/>
<evidence type="ECO:0000256" key="4">
    <source>
        <dbReference type="ARBA" id="ARBA00022927"/>
    </source>
</evidence>
<evidence type="ECO:0000256" key="7">
    <source>
        <dbReference type="ARBA" id="ARBA00023289"/>
    </source>
</evidence>
<evidence type="ECO:0000313" key="12">
    <source>
        <dbReference type="EMBL" id="OTA38403.1"/>
    </source>
</evidence>
<dbReference type="SUPFAM" id="SSF51045">
    <property type="entry name" value="WW domain"/>
    <property type="match status" value="1"/>
</dbReference>
<keyword evidence="4" id="KW-0653">Protein transport</keyword>
<dbReference type="CDD" id="cd01869">
    <property type="entry name" value="Rab1_Ypt1"/>
    <property type="match status" value="1"/>
</dbReference>
<dbReference type="GO" id="GO:0005525">
    <property type="term" value="F:GTP binding"/>
    <property type="evidence" value="ECO:0007669"/>
    <property type="project" value="UniProtKB-KW"/>
</dbReference>
<evidence type="ECO:0000256" key="5">
    <source>
        <dbReference type="ARBA" id="ARBA00023134"/>
    </source>
</evidence>
<gene>
    <name evidence="12" type="ORF">BTJ68_01752</name>
</gene>
<feature type="domain" description="WW" evidence="11">
    <location>
        <begin position="16"/>
        <end position="54"/>
    </location>
</feature>
<dbReference type="PROSITE" id="PS51421">
    <property type="entry name" value="RAS"/>
    <property type="match status" value="1"/>
</dbReference>
<proteinExistence type="inferred from homology"/>
<protein>
    <recommendedName>
        <fullName evidence="9">GTP-binding protein ypt1</fullName>
    </recommendedName>
</protein>
<dbReference type="EMBL" id="MUNK01000011">
    <property type="protein sequence ID" value="OTA38403.1"/>
    <property type="molecule type" value="Genomic_DNA"/>
</dbReference>
<evidence type="ECO:0000313" key="13">
    <source>
        <dbReference type="Proteomes" id="UP000194280"/>
    </source>
</evidence>
<dbReference type="SMART" id="SM00456">
    <property type="entry name" value="WW"/>
    <property type="match status" value="1"/>
</dbReference>
<dbReference type="Gene3D" id="3.40.50.300">
    <property type="entry name" value="P-loop containing nucleotide triphosphate hydrolases"/>
    <property type="match status" value="1"/>
</dbReference>
<dbReference type="GO" id="GO:0003924">
    <property type="term" value="F:GTPase activity"/>
    <property type="evidence" value="ECO:0007669"/>
    <property type="project" value="InterPro"/>
</dbReference>
<dbReference type="GO" id="GO:0034045">
    <property type="term" value="C:phagophore assembly site membrane"/>
    <property type="evidence" value="ECO:0007669"/>
    <property type="project" value="UniProtKB-SubCell"/>
</dbReference>
<feature type="region of interest" description="Disordered" evidence="10">
    <location>
        <begin position="51"/>
        <end position="264"/>
    </location>
</feature>
<evidence type="ECO:0000256" key="10">
    <source>
        <dbReference type="SAM" id="MobiDB-lite"/>
    </source>
</evidence>
<dbReference type="FunFam" id="3.40.50.300:FF:000069">
    <property type="entry name" value="Ras GTP-binding protein YPT1"/>
    <property type="match status" value="1"/>
</dbReference>
<dbReference type="InterPro" id="IPR050227">
    <property type="entry name" value="Rab"/>
</dbReference>
<dbReference type="VEuPathDB" id="FungiDB:BTJ68_01752"/>
<dbReference type="SMART" id="SM00176">
    <property type="entry name" value="RAN"/>
    <property type="match status" value="1"/>
</dbReference>
<sequence length="601" mass="63113">MAEPTTPDAGPDTAPPPLPPGWFMRRIAQWDAKSRKYYFVQISTGESTWEVPTMAAPQVPTPSGTPAQGNPYPPPGEESSRGMGGGGSERGLGGDLANAFLHSGKSSGHSSSPLGNIASQFFGTNGHGHQQSSGGHSNSGLGGLASSFLGGGSSSSHGGQQHGQQYGSGGHGSSGHSSSGLGQLGSMASSFLGGHGKPSHGSGSNPYGYSSNGSSGGTYNGTAPAASYQQHHSQTSTPVAGGYGGSHGHGGYQAPSSGGRTGTAKRRHLILAHPAAPMAHLPTTPLHTVGMGVMSSKAMVAMLIRLSNPTVVAGTVIIRQQHLTVPTARLNSNIKRILAANLTADIAVECLRVLLHFLHTTPPHVVREATLQCTAEMSKPAKGSLALMETLNVSPKTLTPEPRRYDYLFKLLLIGDSGVGKSCLLLRFADDTYTESYISTIGVDFKIRTIELDGKTVKLQIWDTAGQERFRTITSSYYRGAHGICVVYDVTDMDSFNNVKQWLQEIDRYATEGVNKLLVGNKSDMTDKKVVEYQVAKEFADSLGIPFLETSAKNASNVEQAFLTMARQIKERMGNTTVNNKPTVQVGQGQGVQSGSAGGCC</sequence>
<feature type="compositionally biased region" description="Low complexity" evidence="10">
    <location>
        <begin position="174"/>
        <end position="186"/>
    </location>
</feature>
<dbReference type="InterPro" id="IPR005225">
    <property type="entry name" value="Small_GTP-bd"/>
</dbReference>
<dbReference type="InterPro" id="IPR027417">
    <property type="entry name" value="P-loop_NTPase"/>
</dbReference>
<dbReference type="PANTHER" id="PTHR47977">
    <property type="entry name" value="RAS-RELATED PROTEIN RAB"/>
    <property type="match status" value="1"/>
</dbReference>
<dbReference type="InterPro" id="IPR057289">
    <property type="entry name" value="Rab1/Ypt1"/>
</dbReference>
<keyword evidence="2" id="KW-0813">Transport</keyword>
<dbReference type="OrthoDB" id="9989112at2759"/>
<dbReference type="Pfam" id="PF00071">
    <property type="entry name" value="Ras"/>
    <property type="match status" value="1"/>
</dbReference>
<feature type="region of interest" description="Disordered" evidence="10">
    <location>
        <begin position="1"/>
        <end position="21"/>
    </location>
</feature>
<keyword evidence="3" id="KW-0547">Nucleotide-binding</keyword>
<dbReference type="Proteomes" id="UP000194280">
    <property type="component" value="Unassembled WGS sequence"/>
</dbReference>
<feature type="compositionally biased region" description="Gly residues" evidence="10">
    <location>
        <begin position="82"/>
        <end position="94"/>
    </location>
</feature>
<dbReference type="InterPro" id="IPR036020">
    <property type="entry name" value="WW_dom_sf"/>
</dbReference>
<dbReference type="Pfam" id="PF00397">
    <property type="entry name" value="WW"/>
    <property type="match status" value="1"/>
</dbReference>
<feature type="compositionally biased region" description="Gly residues" evidence="10">
    <location>
        <begin position="588"/>
        <end position="601"/>
    </location>
</feature>
<keyword evidence="7" id="KW-0636">Prenylation</keyword>
<dbReference type="SMART" id="SM00174">
    <property type="entry name" value="RHO"/>
    <property type="match status" value="1"/>
</dbReference>
<feature type="compositionally biased region" description="Low complexity" evidence="10">
    <location>
        <begin position="127"/>
        <end position="165"/>
    </location>
</feature>
<dbReference type="NCBIfam" id="TIGR00231">
    <property type="entry name" value="small_GTP"/>
    <property type="match status" value="1"/>
</dbReference>
<feature type="compositionally biased region" description="Polar residues" evidence="10">
    <location>
        <begin position="227"/>
        <end position="238"/>
    </location>
</feature>
<accession>A0A1Z5TQZ3</accession>
<keyword evidence="6" id="KW-0449">Lipoprotein</keyword>
<keyword evidence="13" id="KW-1185">Reference proteome</keyword>
<dbReference type="InterPro" id="IPR001202">
    <property type="entry name" value="WW_dom"/>
</dbReference>
<dbReference type="InterPro" id="IPR001806">
    <property type="entry name" value="Small_GTPase"/>
</dbReference>
<evidence type="ECO:0000256" key="8">
    <source>
        <dbReference type="ARBA" id="ARBA00060489"/>
    </source>
</evidence>
<evidence type="ECO:0000259" key="11">
    <source>
        <dbReference type="PROSITE" id="PS50020"/>
    </source>
</evidence>
<feature type="compositionally biased region" description="Low complexity" evidence="10">
    <location>
        <begin position="1"/>
        <end position="12"/>
    </location>
</feature>
<dbReference type="PROSITE" id="PS51420">
    <property type="entry name" value="RHO"/>
    <property type="match status" value="1"/>
</dbReference>
<evidence type="ECO:0000256" key="3">
    <source>
        <dbReference type="ARBA" id="ARBA00022741"/>
    </source>
</evidence>
<comment type="subcellular location">
    <subcellularLocation>
        <location evidence="8">Preautophagosomal structure membrane</location>
        <topology evidence="8">Lipid-anchor</topology>
        <orientation evidence="8">Cytoplasmic side</orientation>
    </subcellularLocation>
</comment>
<dbReference type="AlphaFoldDB" id="A0A1Z5TQZ3"/>
<feature type="region of interest" description="Disordered" evidence="10">
    <location>
        <begin position="578"/>
        <end position="601"/>
    </location>
</feature>
<evidence type="ECO:0000256" key="9">
    <source>
        <dbReference type="ARBA" id="ARBA00074496"/>
    </source>
</evidence>
<feature type="compositionally biased region" description="Gly residues" evidence="10">
    <location>
        <begin position="241"/>
        <end position="251"/>
    </location>
</feature>